<dbReference type="InterPro" id="IPR058792">
    <property type="entry name" value="Beta-barrel_RND_2"/>
</dbReference>
<evidence type="ECO:0000313" key="10">
    <source>
        <dbReference type="EMBL" id="GEC96841.1"/>
    </source>
</evidence>
<evidence type="ECO:0000259" key="8">
    <source>
        <dbReference type="Pfam" id="PF25954"/>
    </source>
</evidence>
<protein>
    <submittedName>
        <fullName evidence="10">Uncharacterized protein</fullName>
    </submittedName>
</protein>
<organism evidence="10 11">
    <name type="scientific">Zoogloea ramigera</name>
    <dbReference type="NCBI Taxonomy" id="350"/>
    <lineage>
        <taxon>Bacteria</taxon>
        <taxon>Pseudomonadati</taxon>
        <taxon>Pseudomonadota</taxon>
        <taxon>Betaproteobacteria</taxon>
        <taxon>Rhodocyclales</taxon>
        <taxon>Zoogloeaceae</taxon>
        <taxon>Zoogloea</taxon>
    </lineage>
</organism>
<comment type="similarity">
    <text evidence="3">Belongs to the UPF0194 family.</text>
</comment>
<dbReference type="SUPFAM" id="SSF111369">
    <property type="entry name" value="HlyD-like secretion proteins"/>
    <property type="match status" value="1"/>
</dbReference>
<dbReference type="GO" id="GO:0022857">
    <property type="term" value="F:transmembrane transporter activity"/>
    <property type="evidence" value="ECO:0007669"/>
    <property type="project" value="InterPro"/>
</dbReference>
<feature type="domain" description="CusB-like beta-barrel" evidence="8">
    <location>
        <begin position="246"/>
        <end position="317"/>
    </location>
</feature>
<evidence type="ECO:0000256" key="6">
    <source>
        <dbReference type="ARBA" id="ARBA00023054"/>
    </source>
</evidence>
<dbReference type="GO" id="GO:0042597">
    <property type="term" value="C:periplasmic space"/>
    <property type="evidence" value="ECO:0007669"/>
    <property type="project" value="UniProtKB-SubCell"/>
</dbReference>
<comment type="subcellular location">
    <subcellularLocation>
        <location evidence="1">Periplasm</location>
    </subcellularLocation>
</comment>
<dbReference type="Gene3D" id="2.40.420.20">
    <property type="match status" value="1"/>
</dbReference>
<keyword evidence="4" id="KW-0732">Signal</keyword>
<evidence type="ECO:0000256" key="1">
    <source>
        <dbReference type="ARBA" id="ARBA00004418"/>
    </source>
</evidence>
<dbReference type="RefSeq" id="WP_141353556.1">
    <property type="nucleotide sequence ID" value="NZ_BJNV01000055.1"/>
</dbReference>
<evidence type="ECO:0000259" key="9">
    <source>
        <dbReference type="Pfam" id="PF25967"/>
    </source>
</evidence>
<dbReference type="Pfam" id="PF25954">
    <property type="entry name" value="Beta-barrel_RND_2"/>
    <property type="match status" value="1"/>
</dbReference>
<evidence type="ECO:0000256" key="5">
    <source>
        <dbReference type="ARBA" id="ARBA00022764"/>
    </source>
</evidence>
<proteinExistence type="inferred from homology"/>
<keyword evidence="5" id="KW-0574">Periplasm</keyword>
<dbReference type="OrthoDB" id="9806939at2"/>
<name>A0A4Y4CVC1_ZOORA</name>
<dbReference type="Proteomes" id="UP000318422">
    <property type="component" value="Unassembled WGS sequence"/>
</dbReference>
<comment type="caution">
    <text evidence="10">The sequence shown here is derived from an EMBL/GenBank/DDBJ whole genome shotgun (WGS) entry which is preliminary data.</text>
</comment>
<dbReference type="InterPro" id="IPR050465">
    <property type="entry name" value="UPF0194_transport"/>
</dbReference>
<evidence type="ECO:0000256" key="2">
    <source>
        <dbReference type="ARBA" id="ARBA00009477"/>
    </source>
</evidence>
<dbReference type="AlphaFoldDB" id="A0A4Y4CVC1"/>
<comment type="similarity">
    <text evidence="2">Belongs to the membrane fusion protein (MFP) (TC 8.A.1) family.</text>
</comment>
<dbReference type="GO" id="GO:0016020">
    <property type="term" value="C:membrane"/>
    <property type="evidence" value="ECO:0007669"/>
    <property type="project" value="InterPro"/>
</dbReference>
<gene>
    <name evidence="10" type="ORF">ZRA01_29140</name>
</gene>
<evidence type="ECO:0000256" key="4">
    <source>
        <dbReference type="ARBA" id="ARBA00022729"/>
    </source>
</evidence>
<dbReference type="InterPro" id="IPR011053">
    <property type="entry name" value="Single_hybrid_motif"/>
</dbReference>
<keyword evidence="11" id="KW-1185">Reference proteome</keyword>
<dbReference type="InterPro" id="IPR058627">
    <property type="entry name" value="MdtA-like_C"/>
</dbReference>
<dbReference type="InterPro" id="IPR006143">
    <property type="entry name" value="RND_pump_MFP"/>
</dbReference>
<dbReference type="Pfam" id="PF25967">
    <property type="entry name" value="RND-MFP_C"/>
    <property type="match status" value="1"/>
</dbReference>
<dbReference type="PANTHER" id="PTHR32347">
    <property type="entry name" value="EFFLUX SYSTEM COMPONENT YKNX-RELATED"/>
    <property type="match status" value="1"/>
</dbReference>
<sequence length="412" mass="42706">MRPRSLVVAALAIGGVAAVLLWPKGREVDVVAVARGPLAQSVVATGRIATPARIAIGSPLAATVLEVTVREGDVVKPGQLLARLRADDAAALVAQAAAAQAEAEARLVQIEKVGQPVAAQQLAQAEANLKVAAAEAERARQLVAQGFYAQSKADDAARNQANAVAAASAARAQLAAQQPGGTEREAARARLEQARAQLANARARAALLTLSAPSAGTVLTRKAEPGDVASAGKVLLELADAGETRIHATVDEKNLRLLKPGQMARAVADAWPGQPFEAELYYLAPAVDPLRGTVEIRFRVPKPPAFLRPDMTISVETVTGRKDSTLVLPTEAVREPDGGKPWVLVANGGTAQRREVRVGLAGVGKVEIVEGLAEGDQAILPASGALDGDKVRVRPPKAPRVGGLQVPQGMTK</sequence>
<accession>A0A4Y4CVC1</accession>
<evidence type="ECO:0000313" key="11">
    <source>
        <dbReference type="Proteomes" id="UP000318422"/>
    </source>
</evidence>
<dbReference type="NCBIfam" id="TIGR01730">
    <property type="entry name" value="RND_mfp"/>
    <property type="match status" value="1"/>
</dbReference>
<keyword evidence="6 7" id="KW-0175">Coiled coil</keyword>
<reference evidence="10 11" key="1">
    <citation type="submission" date="2019-06" db="EMBL/GenBank/DDBJ databases">
        <title>Whole genome shotgun sequence of Zoogloea ramigera NBRC 15342.</title>
        <authorList>
            <person name="Hosoyama A."/>
            <person name="Uohara A."/>
            <person name="Ohji S."/>
            <person name="Ichikawa N."/>
        </authorList>
    </citation>
    <scope>NUCLEOTIDE SEQUENCE [LARGE SCALE GENOMIC DNA]</scope>
    <source>
        <strain evidence="10 11">NBRC 15342</strain>
    </source>
</reference>
<dbReference type="SUPFAM" id="SSF51230">
    <property type="entry name" value="Single hybrid motif"/>
    <property type="match status" value="1"/>
</dbReference>
<feature type="coiled-coil region" evidence="7">
    <location>
        <begin position="184"/>
        <end position="211"/>
    </location>
</feature>
<dbReference type="PANTHER" id="PTHR32347:SF29">
    <property type="entry name" value="UPF0194 MEMBRANE PROTEIN YBHG"/>
    <property type="match status" value="1"/>
</dbReference>
<dbReference type="Gene3D" id="2.40.50.100">
    <property type="match status" value="1"/>
</dbReference>
<feature type="domain" description="Multidrug resistance protein MdtA-like C-terminal permuted SH3" evidence="9">
    <location>
        <begin position="326"/>
        <end position="379"/>
    </location>
</feature>
<dbReference type="Gene3D" id="2.40.30.170">
    <property type="match status" value="1"/>
</dbReference>
<evidence type="ECO:0000256" key="3">
    <source>
        <dbReference type="ARBA" id="ARBA00010602"/>
    </source>
</evidence>
<evidence type="ECO:0000256" key="7">
    <source>
        <dbReference type="SAM" id="Coils"/>
    </source>
</evidence>
<dbReference type="EMBL" id="BJNV01000055">
    <property type="protein sequence ID" value="GEC96841.1"/>
    <property type="molecule type" value="Genomic_DNA"/>
</dbReference>